<comment type="caution">
    <text evidence="2">The sequence shown here is derived from an EMBL/GenBank/DDBJ whole genome shotgun (WGS) entry which is preliminary data.</text>
</comment>
<dbReference type="EMBL" id="LSCR01000006">
    <property type="protein sequence ID" value="KXB35086.1"/>
    <property type="molecule type" value="Genomic_DNA"/>
</dbReference>
<keyword evidence="3" id="KW-1185">Reference proteome</keyword>
<feature type="region of interest" description="Disordered" evidence="1">
    <location>
        <begin position="1"/>
        <end position="42"/>
    </location>
</feature>
<proteinExistence type="predicted"/>
<evidence type="ECO:0000313" key="2">
    <source>
        <dbReference type="EMBL" id="KXB35086.1"/>
    </source>
</evidence>
<organism evidence="2 3">
    <name type="scientific">Atopobium deltae</name>
    <dbReference type="NCBI Taxonomy" id="1393034"/>
    <lineage>
        <taxon>Bacteria</taxon>
        <taxon>Bacillati</taxon>
        <taxon>Actinomycetota</taxon>
        <taxon>Coriobacteriia</taxon>
        <taxon>Coriobacteriales</taxon>
        <taxon>Atopobiaceae</taxon>
        <taxon>Atopobium</taxon>
    </lineage>
</organism>
<dbReference type="AlphaFoldDB" id="A0A133XVX9"/>
<dbReference type="Proteomes" id="UP000070675">
    <property type="component" value="Unassembled WGS sequence"/>
</dbReference>
<protein>
    <submittedName>
        <fullName evidence="2">Uncharacterized protein</fullName>
    </submittedName>
</protein>
<evidence type="ECO:0000256" key="1">
    <source>
        <dbReference type="SAM" id="MobiDB-lite"/>
    </source>
</evidence>
<name>A0A133XVX9_9ACTN</name>
<sequence length="42" mass="4767">MAASTHKVQRVGRSMRHNALLTRGKRNAQPTWRATDVARYSS</sequence>
<evidence type="ECO:0000313" key="3">
    <source>
        <dbReference type="Proteomes" id="UP000070675"/>
    </source>
</evidence>
<accession>A0A133XVX9</accession>
<gene>
    <name evidence="2" type="ORF">HMPREF3192_00451</name>
</gene>
<feature type="compositionally biased region" description="Basic residues" evidence="1">
    <location>
        <begin position="7"/>
        <end position="16"/>
    </location>
</feature>
<reference evidence="3" key="1">
    <citation type="submission" date="2016-01" db="EMBL/GenBank/DDBJ databases">
        <authorList>
            <person name="Mitreva M."/>
            <person name="Pepin K.H."/>
            <person name="Mihindukulasuriya K.A."/>
            <person name="Fulton R."/>
            <person name="Fronick C."/>
            <person name="O'Laughlin M."/>
            <person name="Miner T."/>
            <person name="Herter B."/>
            <person name="Rosa B.A."/>
            <person name="Cordes M."/>
            <person name="Tomlinson C."/>
            <person name="Wollam A."/>
            <person name="Palsikar V.B."/>
            <person name="Mardis E.R."/>
            <person name="Wilson R.K."/>
        </authorList>
    </citation>
    <scope>NUCLEOTIDE SEQUENCE [LARGE SCALE GENOMIC DNA]</scope>
    <source>
        <strain evidence="3">DNF00019</strain>
    </source>
</reference>